<dbReference type="Gene3D" id="3.40.50.2300">
    <property type="match status" value="2"/>
</dbReference>
<comment type="caution">
    <text evidence="6">The sequence shown here is derived from an EMBL/GenBank/DDBJ whole genome shotgun (WGS) entry which is preliminary data.</text>
</comment>
<dbReference type="InterPro" id="IPR000843">
    <property type="entry name" value="HTH_LacI"/>
</dbReference>
<dbReference type="CDD" id="cd01392">
    <property type="entry name" value="HTH_LacI"/>
    <property type="match status" value="1"/>
</dbReference>
<proteinExistence type="predicted"/>
<dbReference type="Pfam" id="PF00356">
    <property type="entry name" value="LacI"/>
    <property type="match status" value="1"/>
</dbReference>
<dbReference type="PROSITE" id="PS50932">
    <property type="entry name" value="HTH_LACI_2"/>
    <property type="match status" value="1"/>
</dbReference>
<name>A0A7J5AMB2_9FLAO</name>
<evidence type="ECO:0000256" key="3">
    <source>
        <dbReference type="ARBA" id="ARBA00023163"/>
    </source>
</evidence>
<evidence type="ECO:0000256" key="1">
    <source>
        <dbReference type="ARBA" id="ARBA00023015"/>
    </source>
</evidence>
<dbReference type="GO" id="GO:0003700">
    <property type="term" value="F:DNA-binding transcription factor activity"/>
    <property type="evidence" value="ECO:0007669"/>
    <property type="project" value="TreeGrafter"/>
</dbReference>
<dbReference type="AlphaFoldDB" id="A0A7J5AMB2"/>
<keyword evidence="3" id="KW-0804">Transcription</keyword>
<dbReference type="OrthoDB" id="9803256at2"/>
<keyword evidence="7" id="KW-1185">Reference proteome</keyword>
<protein>
    <submittedName>
        <fullName evidence="6">LacI family transcriptional regulator</fullName>
    </submittedName>
</protein>
<dbReference type="PROSITE" id="PS50943">
    <property type="entry name" value="HTH_CROC1"/>
    <property type="match status" value="1"/>
</dbReference>
<dbReference type="PANTHER" id="PTHR30146:SF109">
    <property type="entry name" value="HTH-TYPE TRANSCRIPTIONAL REGULATOR GALS"/>
    <property type="match status" value="1"/>
</dbReference>
<gene>
    <name evidence="6" type="ORF">F7018_08750</name>
</gene>
<sequence length="337" mass="37785">MITLKDIAKELNISVSTVSKALNNSYEISQATIEKVQKLAKEYNYKPNKAALSLKKSKTKTIGVIIPDILNHFFAKSLHGIEKEASKLGYSIITCISNELYKNEKKNIELLANGSVDGYIISVAEETQRKDEVEHFKAILRQQLPIVMFDRMIENVNCDKVIIDDFGAAYKATNQLLKEGRRKIALLSTLEGLNVGKLRTDGYLKAITEGKTYKEKPIIVNIDITVDLEEQVSKVFEEYDGVDGILAIDNTLGVIAINKAKDFGYKFPDDISIIGFSDQNVLPFCNPKLSTVTQHSEEIGKNAVRMIIERIEGKAPVERITKVINTSIELRETTKNR</sequence>
<dbReference type="CDD" id="cd06267">
    <property type="entry name" value="PBP1_LacI_sugar_binding-like"/>
    <property type="match status" value="1"/>
</dbReference>
<feature type="domain" description="HTH lacI-type" evidence="4">
    <location>
        <begin position="2"/>
        <end position="56"/>
    </location>
</feature>
<keyword evidence="2" id="KW-0238">DNA-binding</keyword>
<dbReference type="SUPFAM" id="SSF53822">
    <property type="entry name" value="Periplasmic binding protein-like I"/>
    <property type="match status" value="1"/>
</dbReference>
<dbReference type="RefSeq" id="WP_150899663.1">
    <property type="nucleotide sequence ID" value="NZ_WAAU01000012.1"/>
</dbReference>
<accession>A0A7J5AMB2</accession>
<evidence type="ECO:0000259" key="4">
    <source>
        <dbReference type="PROSITE" id="PS50932"/>
    </source>
</evidence>
<organism evidence="6 7">
    <name type="scientific">Tenacibaculum aiptasiae</name>
    <dbReference type="NCBI Taxonomy" id="426481"/>
    <lineage>
        <taxon>Bacteria</taxon>
        <taxon>Pseudomonadati</taxon>
        <taxon>Bacteroidota</taxon>
        <taxon>Flavobacteriia</taxon>
        <taxon>Flavobacteriales</taxon>
        <taxon>Flavobacteriaceae</taxon>
        <taxon>Tenacibaculum</taxon>
    </lineage>
</organism>
<evidence type="ECO:0000313" key="6">
    <source>
        <dbReference type="EMBL" id="KAB1158696.1"/>
    </source>
</evidence>
<dbReference type="Proteomes" id="UP000467305">
    <property type="component" value="Unassembled WGS sequence"/>
</dbReference>
<dbReference type="InterPro" id="IPR046335">
    <property type="entry name" value="LacI/GalR-like_sensor"/>
</dbReference>
<dbReference type="InterPro" id="IPR010982">
    <property type="entry name" value="Lambda_DNA-bd_dom_sf"/>
</dbReference>
<dbReference type="Pfam" id="PF13377">
    <property type="entry name" value="Peripla_BP_3"/>
    <property type="match status" value="1"/>
</dbReference>
<evidence type="ECO:0000259" key="5">
    <source>
        <dbReference type="PROSITE" id="PS50943"/>
    </source>
</evidence>
<evidence type="ECO:0000313" key="7">
    <source>
        <dbReference type="Proteomes" id="UP000467305"/>
    </source>
</evidence>
<keyword evidence="1" id="KW-0805">Transcription regulation</keyword>
<evidence type="ECO:0000256" key="2">
    <source>
        <dbReference type="ARBA" id="ARBA00023125"/>
    </source>
</evidence>
<dbReference type="Gene3D" id="1.10.260.40">
    <property type="entry name" value="lambda repressor-like DNA-binding domains"/>
    <property type="match status" value="1"/>
</dbReference>
<dbReference type="GO" id="GO:0000976">
    <property type="term" value="F:transcription cis-regulatory region binding"/>
    <property type="evidence" value="ECO:0007669"/>
    <property type="project" value="TreeGrafter"/>
</dbReference>
<dbReference type="PANTHER" id="PTHR30146">
    <property type="entry name" value="LACI-RELATED TRANSCRIPTIONAL REPRESSOR"/>
    <property type="match status" value="1"/>
</dbReference>
<reference evidence="6 7" key="1">
    <citation type="submission" date="2019-09" db="EMBL/GenBank/DDBJ databases">
        <authorList>
            <person name="Cao W.R."/>
        </authorList>
    </citation>
    <scope>NUCLEOTIDE SEQUENCE [LARGE SCALE GENOMIC DNA]</scope>
    <source>
        <strain evidence="7">a4</strain>
    </source>
</reference>
<dbReference type="InterPro" id="IPR028082">
    <property type="entry name" value="Peripla_BP_I"/>
</dbReference>
<dbReference type="EMBL" id="WAAU01000012">
    <property type="protein sequence ID" value="KAB1158696.1"/>
    <property type="molecule type" value="Genomic_DNA"/>
</dbReference>
<feature type="domain" description="HTH cro/C1-type" evidence="5">
    <location>
        <begin position="2"/>
        <end position="50"/>
    </location>
</feature>
<dbReference type="SMART" id="SM00354">
    <property type="entry name" value="HTH_LACI"/>
    <property type="match status" value="1"/>
</dbReference>
<dbReference type="SUPFAM" id="SSF47413">
    <property type="entry name" value="lambda repressor-like DNA-binding domains"/>
    <property type="match status" value="1"/>
</dbReference>
<dbReference type="InterPro" id="IPR001387">
    <property type="entry name" value="Cro/C1-type_HTH"/>
</dbReference>